<accession>A0A6I9SFX5</accession>
<evidence type="ECO:0000256" key="3">
    <source>
        <dbReference type="ARBA" id="ARBA00022989"/>
    </source>
</evidence>
<dbReference type="InterPro" id="IPR004864">
    <property type="entry name" value="LEA_2"/>
</dbReference>
<evidence type="ECO:0000313" key="8">
    <source>
        <dbReference type="RefSeq" id="XP_010942403.1"/>
    </source>
</evidence>
<name>A0A6I9SFX5_ELAGV</name>
<dbReference type="KEGG" id="egu:105060420"/>
<gene>
    <name evidence="8" type="primary">LOC105060420</name>
</gene>
<keyword evidence="7" id="KW-1185">Reference proteome</keyword>
<dbReference type="OrthoDB" id="1889094at2759"/>
<dbReference type="GeneID" id="105060420"/>
<reference evidence="8" key="1">
    <citation type="submission" date="2025-08" db="UniProtKB">
        <authorList>
            <consortium name="RefSeq"/>
        </authorList>
    </citation>
    <scope>IDENTIFICATION</scope>
</reference>
<evidence type="ECO:0000256" key="2">
    <source>
        <dbReference type="ARBA" id="ARBA00022692"/>
    </source>
</evidence>
<keyword evidence="2 5" id="KW-0812">Transmembrane</keyword>
<comment type="subcellular location">
    <subcellularLocation>
        <location evidence="1">Membrane</location>
        <topology evidence="1">Single-pass membrane protein</topology>
    </subcellularLocation>
</comment>
<keyword evidence="4 5" id="KW-0472">Membrane</keyword>
<dbReference type="PANTHER" id="PTHR31415:SF4">
    <property type="entry name" value="NDR1_HIN1-LIKE PROTEIN 3"/>
    <property type="match status" value="1"/>
</dbReference>
<dbReference type="PANTHER" id="PTHR31415">
    <property type="entry name" value="OS05G0367900 PROTEIN"/>
    <property type="match status" value="1"/>
</dbReference>
<dbReference type="Pfam" id="PF03168">
    <property type="entry name" value="LEA_2"/>
    <property type="match status" value="1"/>
</dbReference>
<dbReference type="GO" id="GO:0098542">
    <property type="term" value="P:defense response to other organism"/>
    <property type="evidence" value="ECO:0007669"/>
    <property type="project" value="InterPro"/>
</dbReference>
<feature type="transmembrane region" description="Helical" evidence="5">
    <location>
        <begin position="45"/>
        <end position="64"/>
    </location>
</feature>
<dbReference type="AlphaFoldDB" id="A0A6I9SFX5"/>
<dbReference type="RefSeq" id="XP_010942403.1">
    <property type="nucleotide sequence ID" value="XM_010944101.2"/>
</dbReference>
<dbReference type="InterPro" id="IPR044839">
    <property type="entry name" value="NDR1-like"/>
</dbReference>
<evidence type="ECO:0000256" key="4">
    <source>
        <dbReference type="ARBA" id="ARBA00023136"/>
    </source>
</evidence>
<dbReference type="GO" id="GO:0005886">
    <property type="term" value="C:plasma membrane"/>
    <property type="evidence" value="ECO:0007669"/>
    <property type="project" value="TreeGrafter"/>
</dbReference>
<evidence type="ECO:0000256" key="1">
    <source>
        <dbReference type="ARBA" id="ARBA00004167"/>
    </source>
</evidence>
<proteinExistence type="predicted"/>
<organism evidence="7 8">
    <name type="scientific">Elaeis guineensis var. tenera</name>
    <name type="common">Oil palm</name>
    <dbReference type="NCBI Taxonomy" id="51953"/>
    <lineage>
        <taxon>Eukaryota</taxon>
        <taxon>Viridiplantae</taxon>
        <taxon>Streptophyta</taxon>
        <taxon>Embryophyta</taxon>
        <taxon>Tracheophyta</taxon>
        <taxon>Spermatophyta</taxon>
        <taxon>Magnoliopsida</taxon>
        <taxon>Liliopsida</taxon>
        <taxon>Arecaceae</taxon>
        <taxon>Arecoideae</taxon>
        <taxon>Cocoseae</taxon>
        <taxon>Elaeidinae</taxon>
        <taxon>Elaeis</taxon>
    </lineage>
</organism>
<evidence type="ECO:0000313" key="7">
    <source>
        <dbReference type="Proteomes" id="UP000504607"/>
    </source>
</evidence>
<feature type="domain" description="Late embryogenesis abundant protein LEA-2 subgroup" evidence="6">
    <location>
        <begin position="96"/>
        <end position="194"/>
    </location>
</feature>
<sequence>MVDSKQGQLNGAYYGPPVPPQRNYRSVGRHSGCGPCCLLCSLLKFVISIVIILGIIVLVLWLIFRPNKLEVYVDSASLTEFNLASNDNLQYNLSLTMSIRNPNKRIGIYYDYVEPRAYYDGQRFAYTIVPPFYQGHKNTTMIYPEFQGQQVLLGSSVNTTYNREKSEGYYYVDIKFYTRLRVKVGIFKIRYTKTKINCDLKLPVPGSSSSPFETTKCDWDLF</sequence>
<dbReference type="Proteomes" id="UP000504607">
    <property type="component" value="Unplaced"/>
</dbReference>
<protein>
    <submittedName>
        <fullName evidence="8">NDR1/HIN1-like protein 10</fullName>
    </submittedName>
</protein>
<keyword evidence="3 5" id="KW-1133">Transmembrane helix</keyword>
<dbReference type="InParanoid" id="A0A6I9SFX5"/>
<dbReference type="GO" id="GO:0009506">
    <property type="term" value="C:plasmodesma"/>
    <property type="evidence" value="ECO:0007669"/>
    <property type="project" value="TreeGrafter"/>
</dbReference>
<evidence type="ECO:0000259" key="6">
    <source>
        <dbReference type="Pfam" id="PF03168"/>
    </source>
</evidence>
<evidence type="ECO:0000256" key="5">
    <source>
        <dbReference type="SAM" id="Phobius"/>
    </source>
</evidence>
<dbReference type="FunCoup" id="A0A6I9SFX5">
    <property type="interactions" value="2147"/>
</dbReference>